<evidence type="ECO:0000313" key="3">
    <source>
        <dbReference type="Proteomes" id="UP000591131"/>
    </source>
</evidence>
<organism evidence="2 3">
    <name type="scientific">Perkinsus chesapeaki</name>
    <name type="common">Clam parasite</name>
    <name type="synonym">Perkinsus andrewsi</name>
    <dbReference type="NCBI Taxonomy" id="330153"/>
    <lineage>
        <taxon>Eukaryota</taxon>
        <taxon>Sar</taxon>
        <taxon>Alveolata</taxon>
        <taxon>Perkinsozoa</taxon>
        <taxon>Perkinsea</taxon>
        <taxon>Perkinsida</taxon>
        <taxon>Perkinsidae</taxon>
        <taxon>Perkinsus</taxon>
    </lineage>
</organism>
<feature type="region of interest" description="Disordered" evidence="1">
    <location>
        <begin position="163"/>
        <end position="194"/>
    </location>
</feature>
<feature type="compositionally biased region" description="Polar residues" evidence="1">
    <location>
        <begin position="179"/>
        <end position="189"/>
    </location>
</feature>
<dbReference type="Proteomes" id="UP000591131">
    <property type="component" value="Unassembled WGS sequence"/>
</dbReference>
<comment type="caution">
    <text evidence="2">The sequence shown here is derived from an EMBL/GenBank/DDBJ whole genome shotgun (WGS) entry which is preliminary data.</text>
</comment>
<proteinExistence type="predicted"/>
<reference evidence="2 3" key="1">
    <citation type="submission" date="2020-04" db="EMBL/GenBank/DDBJ databases">
        <title>Perkinsus chesapeaki whole genome sequence.</title>
        <authorList>
            <person name="Bogema D.R."/>
        </authorList>
    </citation>
    <scope>NUCLEOTIDE SEQUENCE [LARGE SCALE GENOMIC DNA]</scope>
    <source>
        <strain evidence="2">ATCC PRA-425</strain>
    </source>
</reference>
<sequence>MDIAIKKLIEFEDGADAQAAFIGVFAHNREYWTEESEIADSSLIGNKKVKKCTAKYKVIEKEYLFDFEEGVGTFELDFYTNSQLSYRMRPTGPSVAFNEIQRVILELSPTTGEGSPKSLAKAECLQSMASHLKAGYLWRTSNRANGEIRKLLKADVDVQEASYAASPSSSSKRRLVNSEDGSSPSTSASALGAGGPFGDVLDEISTILELKEDRKGGFQIPQSTTMEAAVIGLSELIGYMVALEPTTGVEYFTDSKCTLGTIVKSGDDQHNYQIFLNQKGDVLLGAITSYLQDMQGEREHSYHTLIQNVQRKTRKWKSCYHELGDLLPTITDLSQRHMTKKLTSFIGARMKADLASSVTLEKSVYVAEHGSFLGSQLISLMERNSEKFLLRLDVLAPPSRDPVLCEISQMGEQRSKLRQFGLLELQLDQDFTIHKVQRLGFGDNSFVEYPNKLRIDLMHYFQPSSINPSSLHDDVTLCRMAIFDHLRAILKYANEVMGKSYEDLDGKEMDKVIYWEDRQHDEGQQNRKSFRVDERSDLGEALLELENAVKERKDMPCRATWESNDKSYYFEMKDSYSSEGLAQIHMITDGENDVYPINMNRRDPEGREKEYADAPERCVKFLKRRVEGTKEDKCLLSIACYVWYTQLSLPPNKGLVEAETPLPKILSSSDVRKPQERYERAGVYVHLDLTKISLGEQLVPKMYAKLMRYAQDDPLWGIALPTRERVCRIMNLKDGQRTGEMSISLHIIQKDSPDDETSSTPDVDIESTPSELSTCQKYLGDFLLKEWQNRPKTTNRAMEILRSMLKEYIETEMKDESSWSKPIPELSVYLLAPSTLAWDILEKTVAERQSEISWTVAETAADGSVIVPSFSSTNWGARARSGSSACSIEMQAGRTKGKGQVALKLASHFGIQEITGPEYTGRGSEKFSDFILGRFEEVSRLSSWQQEPLKDSPKVEFCKRALLLYLTAATNEDDDDETMLESLGLLKTPAPEASTTAGVATPDGDNEVRFHVQNDGGVISSSLKNIYEVAMESEQDCNIKAEADSLARVYKFTSTATGGVVISGSTTATPIKVLLHREISSRLEAQNPPIAKNTRTLKCGERLQDVLVRSWMSRRDSGNAGLTKRVSQKIEAEVREKKWRKMGNEYVVDESSLSGFIIKSSGLIRDQRWLKDNKDSGRNGRTMAWEPSDGGACTLATLLTRESGEDEPKHSLTLGADFTIYSIRNGDSIITDDGAIKQLSKRIAPHFTLGSFQDGTLDTKDLCRLTLVDYLVSFSKLNKARDVFTNFSMKVICLCSFIAATMIAPSSAVHSASSIDSSDEDSLSISPSPWVCAISAKTRFLGECEVALDMESGMAITTNNGRIDINLDFVETLVKPIPQISGDNPCLDVIYRTLAGSAALKTALTIPMMLTDWVHTVHSNFNEQTRNKPSGKTFSAHGAVSTGVEDLAGLAQGQAYIVGDRGLITTKHTKEELSRALKLAKKSWMSLKEEGEYRGKCHVKATLFDHTYEAGIEELKILGKRVQRLSLRRNDEVVPIRKELSVLLDAAGNTIDTPAEKVEPKTCHALLAKYLFHGSIVTGLQLGKPLGAEDLMKQDELRKKELASIEGKKNKKASRQTSRDAEDPVGRSILALVNFASQLNSMGQGADIDTCTLTVQPELKLQRKDSQLGRKPLVCAQESTTMKDIQVHRINRLVDKFELAQLPVKSESGVRLKKFNKYFSQSAVKDGSDKLLTTCLTSIVYYLGKSQASISKGEMPIRVSIRNVMREVPHWLGGVKFGEKEDGSRKKMTSAQMAVRMASSTGAGDATCTAINYFITKTNPRYPR</sequence>
<feature type="region of interest" description="Disordered" evidence="1">
    <location>
        <begin position="1603"/>
        <end position="1622"/>
    </location>
</feature>
<dbReference type="EMBL" id="JAAPAO010000136">
    <property type="protein sequence ID" value="KAF4671508.1"/>
    <property type="molecule type" value="Genomic_DNA"/>
</dbReference>
<evidence type="ECO:0000313" key="2">
    <source>
        <dbReference type="EMBL" id="KAF4671508.1"/>
    </source>
</evidence>
<accession>A0A7J6MIU1</accession>
<keyword evidence="3" id="KW-1185">Reference proteome</keyword>
<gene>
    <name evidence="2" type="ORF">FOL47_001491</name>
</gene>
<evidence type="ECO:0000256" key="1">
    <source>
        <dbReference type="SAM" id="MobiDB-lite"/>
    </source>
</evidence>
<name>A0A7J6MIU1_PERCH</name>
<feature type="region of interest" description="Disordered" evidence="1">
    <location>
        <begin position="749"/>
        <end position="771"/>
    </location>
</feature>
<protein>
    <submittedName>
        <fullName evidence="2">Uncharacterized protein</fullName>
    </submittedName>
</protein>